<dbReference type="EMBL" id="JRWG01000020">
    <property type="protein sequence ID" value="KXN97859.1"/>
    <property type="molecule type" value="Genomic_DNA"/>
</dbReference>
<organism evidence="1 3">
    <name type="scientific">Aequorivita aquimaris</name>
    <dbReference type="NCBI Taxonomy" id="1548749"/>
    <lineage>
        <taxon>Bacteria</taxon>
        <taxon>Pseudomonadati</taxon>
        <taxon>Bacteroidota</taxon>
        <taxon>Flavobacteriia</taxon>
        <taxon>Flavobacteriales</taxon>
        <taxon>Flavobacteriaceae</taxon>
        <taxon>Aequorivita</taxon>
    </lineage>
</organism>
<reference evidence="1 3" key="2">
    <citation type="journal article" date="2016" name="Int. J. Syst. Evol. Microbiol.">
        <title>Vitellibacter aquimaris sp. nov., a marine bacterium isolated from seawater.</title>
        <authorList>
            <person name="Thevarajoo S."/>
            <person name="Selvaratnam C."/>
            <person name="Goh K.M."/>
            <person name="Hong K.W."/>
            <person name="Chan X.Y."/>
            <person name="Chan K.G."/>
            <person name="Chong C.S."/>
        </authorList>
    </citation>
    <scope>NUCLEOTIDE SEQUENCE [LARGE SCALE GENOMIC DNA]</scope>
    <source>
        <strain evidence="1 3">D-24</strain>
    </source>
</reference>
<dbReference type="InterPro" id="IPR026341">
    <property type="entry name" value="T9SS_type_B"/>
</dbReference>
<evidence type="ECO:0000313" key="3">
    <source>
        <dbReference type="Proteomes" id="UP000070138"/>
    </source>
</evidence>
<evidence type="ECO:0008006" key="4">
    <source>
        <dbReference type="Google" id="ProtNLM"/>
    </source>
</evidence>
<evidence type="ECO:0000313" key="1">
    <source>
        <dbReference type="EMBL" id="KXN97859.1"/>
    </source>
</evidence>
<dbReference type="Pfam" id="PF13585">
    <property type="entry name" value="CHU_C"/>
    <property type="match status" value="1"/>
</dbReference>
<accession>A0A137RED6</accession>
<dbReference type="OrthoDB" id="9765926at2"/>
<keyword evidence="3" id="KW-1185">Reference proteome</keyword>
<proteinExistence type="predicted"/>
<dbReference type="Proteomes" id="UP000070138">
    <property type="component" value="Unassembled WGS sequence"/>
</dbReference>
<protein>
    <recommendedName>
        <fullName evidence="4">T9SS type B sorting domain-containing protein</fullName>
    </recommendedName>
</protein>
<dbReference type="EMBL" id="JRWG01000012">
    <property type="protein sequence ID" value="KXN97991.1"/>
    <property type="molecule type" value="Genomic_DNA"/>
</dbReference>
<dbReference type="AlphaFoldDB" id="A0A137RED6"/>
<reference evidence="3" key="1">
    <citation type="submission" date="2014-10" db="EMBL/GenBank/DDBJ databases">
        <title>Genome sequencing of Vitellibacter sp. D-24.</title>
        <authorList>
            <person name="Thevarajoo S."/>
            <person name="Selvaratnam C."/>
            <person name="Goh K.M."/>
            <person name="Chong C.S."/>
        </authorList>
    </citation>
    <scope>NUCLEOTIDE SEQUENCE [LARGE SCALE GENOMIC DNA]</scope>
    <source>
        <strain evidence="3">D-24</strain>
    </source>
</reference>
<evidence type="ECO:0000313" key="2">
    <source>
        <dbReference type="EMBL" id="KXN97991.1"/>
    </source>
</evidence>
<dbReference type="RefSeq" id="WP_131807732.1">
    <property type="nucleotide sequence ID" value="NZ_JRWG01000012.1"/>
</dbReference>
<gene>
    <name evidence="2" type="ORF">LS48_13450</name>
    <name evidence="1" type="ORF">LS48_14510</name>
</gene>
<feature type="non-terminal residue" evidence="1">
    <location>
        <position position="1"/>
    </location>
</feature>
<name>A0A137RED6_9FLAO</name>
<sequence>IEVVATGEGTYEYQLDNGPFQDSNIFEGVAPGDHTVTIRDVYGCGSVTFDVGVIDYPPYFTPNGDGYHDTWNIIGIASGDPTAKIYIFDRFGKLLKQLSPLGQGWDGTYGGSPMPSSDYWFRVEYTEDGNQKEFKGHFTLKR</sequence>
<comment type="caution">
    <text evidence="1">The sequence shown here is derived from an EMBL/GenBank/DDBJ whole genome shotgun (WGS) entry which is preliminary data.</text>
</comment>
<dbReference type="STRING" id="1548749.LS48_13450"/>
<dbReference type="PATRIC" id="fig|1548749.3.peg.2810"/>
<dbReference type="NCBIfam" id="TIGR04131">
    <property type="entry name" value="Bac_Flav_CTERM"/>
    <property type="match status" value="1"/>
</dbReference>